<accession>A0A848FGW2</accession>
<dbReference type="Proteomes" id="UP000574067">
    <property type="component" value="Unassembled WGS sequence"/>
</dbReference>
<evidence type="ECO:0000313" key="3">
    <source>
        <dbReference type="Proteomes" id="UP000574067"/>
    </source>
</evidence>
<dbReference type="RefSeq" id="WP_169163393.1">
    <property type="nucleotide sequence ID" value="NZ_JABBFW010000033.1"/>
</dbReference>
<reference evidence="2 3" key="1">
    <citation type="submission" date="2020-04" db="EMBL/GenBank/DDBJ databases">
        <title>Azohydromonas sp. isolated from soil.</title>
        <authorList>
            <person name="Dahal R.H."/>
        </authorList>
    </citation>
    <scope>NUCLEOTIDE SEQUENCE [LARGE SCALE GENOMIC DNA]</scope>
    <source>
        <strain evidence="2 3">G-1-1-14</strain>
    </source>
</reference>
<evidence type="ECO:0000313" key="2">
    <source>
        <dbReference type="EMBL" id="NML18502.1"/>
    </source>
</evidence>
<keyword evidence="1" id="KW-0732">Signal</keyword>
<sequence>MDARKVLAVLCVAAAALPLHAEDYSWASRDNEFATRQLDSFMWRHQRSLVDPVARAVRRNAQAAATPAPGSARAAAASTVLPERAAQVPAAMAAQYPPQQRARAQRNFEQLLAGYRLVEKKYGLPPRDLAGAAAVYLTGAYSAYRNVELPEGYFPPLVAQMRAILAAEPAQTGAPLQDRQEMYEQLAIVGMLTVTAQLGLQQQPDPALEQRLRAAGKDYLEQLLKVDAERVQLTERGLALR</sequence>
<feature type="chain" id="PRO_5032322249" description="DUF4124 domain-containing protein" evidence="1">
    <location>
        <begin position="22"/>
        <end position="241"/>
    </location>
</feature>
<feature type="signal peptide" evidence="1">
    <location>
        <begin position="1"/>
        <end position="21"/>
    </location>
</feature>
<keyword evidence="3" id="KW-1185">Reference proteome</keyword>
<dbReference type="Pfam" id="PF20388">
    <property type="entry name" value="DUF6683"/>
    <property type="match status" value="1"/>
</dbReference>
<dbReference type="InterPro" id="IPR046505">
    <property type="entry name" value="DUF6683"/>
</dbReference>
<proteinExistence type="predicted"/>
<evidence type="ECO:0000256" key="1">
    <source>
        <dbReference type="SAM" id="SignalP"/>
    </source>
</evidence>
<organism evidence="2 3">
    <name type="scientific">Azohydromonas caseinilytica</name>
    <dbReference type="NCBI Taxonomy" id="2728836"/>
    <lineage>
        <taxon>Bacteria</taxon>
        <taxon>Pseudomonadati</taxon>
        <taxon>Pseudomonadota</taxon>
        <taxon>Betaproteobacteria</taxon>
        <taxon>Burkholderiales</taxon>
        <taxon>Sphaerotilaceae</taxon>
        <taxon>Azohydromonas</taxon>
    </lineage>
</organism>
<gene>
    <name evidence="2" type="ORF">HHL10_26380</name>
</gene>
<name>A0A848FGW2_9BURK</name>
<protein>
    <recommendedName>
        <fullName evidence="4">DUF4124 domain-containing protein</fullName>
    </recommendedName>
</protein>
<evidence type="ECO:0008006" key="4">
    <source>
        <dbReference type="Google" id="ProtNLM"/>
    </source>
</evidence>
<dbReference type="EMBL" id="JABBFW010000033">
    <property type="protein sequence ID" value="NML18502.1"/>
    <property type="molecule type" value="Genomic_DNA"/>
</dbReference>
<comment type="caution">
    <text evidence="2">The sequence shown here is derived from an EMBL/GenBank/DDBJ whole genome shotgun (WGS) entry which is preliminary data.</text>
</comment>
<dbReference type="AlphaFoldDB" id="A0A848FGW2"/>